<dbReference type="Proteomes" id="UP000318720">
    <property type="component" value="Unassembled WGS sequence"/>
</dbReference>
<dbReference type="EMBL" id="SPAZ01000158">
    <property type="protein sequence ID" value="TQE33017.1"/>
    <property type="molecule type" value="Genomic_DNA"/>
</dbReference>
<dbReference type="SUPFAM" id="SSF55608">
    <property type="entry name" value="Homing endonucleases"/>
    <property type="match status" value="1"/>
</dbReference>
<evidence type="ECO:0000313" key="3">
    <source>
        <dbReference type="Proteomes" id="UP000318720"/>
    </source>
</evidence>
<dbReference type="GO" id="GO:0016539">
    <property type="term" value="P:intein-mediated protein splicing"/>
    <property type="evidence" value="ECO:0007669"/>
    <property type="project" value="InterPro"/>
</dbReference>
<dbReference type="InterPro" id="IPR006142">
    <property type="entry name" value="INTEIN"/>
</dbReference>
<comment type="caution">
    <text evidence="2">The sequence shown here is derived from an EMBL/GenBank/DDBJ whole genome shotgun (WGS) entry which is preliminary data.</text>
</comment>
<reference evidence="2 3" key="1">
    <citation type="submission" date="2019-03" db="EMBL/GenBank/DDBJ databases">
        <title>Comparative genomic analyses of the sweetpotato soil rot pathogen, Streptomyces ipomoeae.</title>
        <authorList>
            <person name="Ruschel Soares N."/>
            <person name="Badger J.H."/>
            <person name="Huguet-Tapia J.C."/>
            <person name="Clark C.A."/>
            <person name="Pettis G.S."/>
        </authorList>
    </citation>
    <scope>NUCLEOTIDE SEQUENCE [LARGE SCALE GENOMIC DNA]</scope>
    <source>
        <strain evidence="2 3">88-35</strain>
    </source>
</reference>
<dbReference type="InterPro" id="IPR036844">
    <property type="entry name" value="Hint_dom_sf"/>
</dbReference>
<dbReference type="PROSITE" id="PS50819">
    <property type="entry name" value="INTEIN_ENDONUCLEASE"/>
    <property type="match status" value="1"/>
</dbReference>
<dbReference type="AlphaFoldDB" id="A0AAE8W4Q6"/>
<protein>
    <recommendedName>
        <fullName evidence="1">DOD-type homing endonuclease domain-containing protein</fullName>
    </recommendedName>
</protein>
<accession>A0AAE8W4Q6</accession>
<evidence type="ECO:0000313" key="2">
    <source>
        <dbReference type="EMBL" id="TQE33017.1"/>
    </source>
</evidence>
<dbReference type="Pfam" id="PF14528">
    <property type="entry name" value="LAGLIDADG_3"/>
    <property type="match status" value="1"/>
</dbReference>
<dbReference type="SUPFAM" id="SSF51294">
    <property type="entry name" value="Hedgehog/intein (Hint) domain"/>
    <property type="match status" value="1"/>
</dbReference>
<proteinExistence type="predicted"/>
<dbReference type="InterPro" id="IPR027434">
    <property type="entry name" value="Homing_endonucl"/>
</dbReference>
<sequence>MFLHRTDCRPMRGVAVGAQFRGGVVQGSRVCLPDGSVRKIEEVVEDRFPVLSYSKEWDTRPVKYGANQGPRDHSVGELVPVVPSAWVGAINCEAFSIRFVSGRVIEAGRDQRWVTQRRKGRQAWEWKQTHALEPGDRVPFPLVAAHFGADGSAREGYFVGAMLGDGGMTSCTPEFHGDPRDGVVEFMRNFAVDHGCGVREIPQGVIVRLRFPFRAGQRNPVTDLLRRYGVWGQRCDRKALPSTPLSRDFWIGCLSGLIDTDGCVRERVNPRGTAHGSVEYATVSPELAAQVSDVLLRLGVANRLRTDQRRESGDRSINGYPVGLRRPIHIVEVSRATALVRLAGLLDLQIGYKARRLERLARVVGHVVSACSEMHGYDPTLALDRVKSVVSVGSRPVYGVAASPSGLFVVNGLVTGAVE</sequence>
<dbReference type="PRINTS" id="PR00379">
    <property type="entry name" value="INTEIN"/>
</dbReference>
<feature type="domain" description="DOD-type homing endonuclease" evidence="1">
    <location>
        <begin position="158"/>
        <end position="300"/>
    </location>
</feature>
<name>A0AAE8W4Q6_9ACTN</name>
<gene>
    <name evidence="2" type="ORF">Sipo8835_18755</name>
</gene>
<dbReference type="Gene3D" id="3.10.28.10">
    <property type="entry name" value="Homing endonucleases"/>
    <property type="match status" value="1"/>
</dbReference>
<dbReference type="InterPro" id="IPR004860">
    <property type="entry name" value="LAGLIDADG_dom"/>
</dbReference>
<dbReference type="Gene3D" id="2.170.16.10">
    <property type="entry name" value="Hedgehog/Intein (Hint) domain"/>
    <property type="match status" value="1"/>
</dbReference>
<organism evidence="2 3">
    <name type="scientific">Streptomyces ipomoeae</name>
    <dbReference type="NCBI Taxonomy" id="103232"/>
    <lineage>
        <taxon>Bacteria</taxon>
        <taxon>Bacillati</taxon>
        <taxon>Actinomycetota</taxon>
        <taxon>Actinomycetes</taxon>
        <taxon>Kitasatosporales</taxon>
        <taxon>Streptomycetaceae</taxon>
        <taxon>Streptomyces</taxon>
    </lineage>
</organism>
<dbReference type="GO" id="GO:0004519">
    <property type="term" value="F:endonuclease activity"/>
    <property type="evidence" value="ECO:0007669"/>
    <property type="project" value="InterPro"/>
</dbReference>
<evidence type="ECO:0000259" key="1">
    <source>
        <dbReference type="PROSITE" id="PS50819"/>
    </source>
</evidence>
<dbReference type="InterPro" id="IPR004042">
    <property type="entry name" value="Intein_endonuc_central"/>
</dbReference>